<accession>A0AC35U8R8</accession>
<dbReference type="Proteomes" id="UP000095286">
    <property type="component" value="Unplaced"/>
</dbReference>
<evidence type="ECO:0000313" key="1">
    <source>
        <dbReference type="Proteomes" id="UP000095286"/>
    </source>
</evidence>
<dbReference type="WBParaSite" id="RSKR_0000873900.1">
    <property type="protein sequence ID" value="RSKR_0000873900.1"/>
    <property type="gene ID" value="RSKR_0000873900"/>
</dbReference>
<protein>
    <submittedName>
        <fullName evidence="2">Mediator of RNA polymerase II transcription subunit 8</fullName>
    </submittedName>
</protein>
<proteinExistence type="predicted"/>
<sequence>MSRLLSGGYQHEPEKIVQSINNLETKIREIKFIIEETLAQLSAGQQNVKYEDLMGLMTSMANAVSQMQKLIRRSALEGNVDDQGSYLSNHVLAPQLISMDFDPELYHKSEGRIPYWNHDVLPDYLRTKLMPSSEEEEKAIEAEIASKQADYVTKQHLAMTKHIEGMLAVINEGNKGTIETCSEKPNANPAETRRMVMAIMNGTDLFPSKMGPSSSERAEQKNAKEKKNKEGKEGKDSKDGKEDKDSGKEVVEVEKETEKETELERETESAVSETFSDPPKS</sequence>
<evidence type="ECO:0000313" key="2">
    <source>
        <dbReference type="WBParaSite" id="RSKR_0000873900.1"/>
    </source>
</evidence>
<organism evidence="1 2">
    <name type="scientific">Rhabditophanes sp. KR3021</name>
    <dbReference type="NCBI Taxonomy" id="114890"/>
    <lineage>
        <taxon>Eukaryota</taxon>
        <taxon>Metazoa</taxon>
        <taxon>Ecdysozoa</taxon>
        <taxon>Nematoda</taxon>
        <taxon>Chromadorea</taxon>
        <taxon>Rhabditida</taxon>
        <taxon>Tylenchina</taxon>
        <taxon>Panagrolaimomorpha</taxon>
        <taxon>Strongyloidoidea</taxon>
        <taxon>Alloionematidae</taxon>
        <taxon>Rhabditophanes</taxon>
    </lineage>
</organism>
<name>A0AC35U8R8_9BILA</name>
<reference evidence="2" key="1">
    <citation type="submission" date="2016-11" db="UniProtKB">
        <authorList>
            <consortium name="WormBaseParasite"/>
        </authorList>
    </citation>
    <scope>IDENTIFICATION</scope>
    <source>
        <strain evidence="2">KR3021</strain>
    </source>
</reference>